<dbReference type="PANTHER" id="PTHR30461">
    <property type="entry name" value="DNA-INVERTASE FROM LAMBDOID PROPHAGE"/>
    <property type="match status" value="1"/>
</dbReference>
<proteinExistence type="predicted"/>
<evidence type="ECO:0000256" key="5">
    <source>
        <dbReference type="PROSITE-ProRule" id="PRU10137"/>
    </source>
</evidence>
<evidence type="ECO:0000313" key="7">
    <source>
        <dbReference type="EMBL" id="ACH39999.1"/>
    </source>
</evidence>
<dbReference type="PANTHER" id="PTHR30461:SF2">
    <property type="entry name" value="SERINE RECOMBINASE PINE-RELATED"/>
    <property type="match status" value="1"/>
</dbReference>
<dbReference type="PROSITE" id="PS51736">
    <property type="entry name" value="RECOMBINASES_3"/>
    <property type="match status" value="1"/>
</dbReference>
<dbReference type="SMART" id="SM00857">
    <property type="entry name" value="Resolvase"/>
    <property type="match status" value="1"/>
</dbReference>
<dbReference type="AlphaFoldDB" id="B5E830"/>
<evidence type="ECO:0000256" key="1">
    <source>
        <dbReference type="ARBA" id="ARBA00022908"/>
    </source>
</evidence>
<dbReference type="CDD" id="cd00338">
    <property type="entry name" value="Ser_Recombinase"/>
    <property type="match status" value="1"/>
</dbReference>
<feature type="domain" description="Resolvase/invertase-type recombinase catalytic" evidence="6">
    <location>
        <begin position="5"/>
        <end position="141"/>
    </location>
</feature>
<dbReference type="HOGENOM" id="CLU_010686_0_1_7"/>
<evidence type="ECO:0000256" key="2">
    <source>
        <dbReference type="ARBA" id="ARBA00023125"/>
    </source>
</evidence>
<evidence type="ECO:0000313" key="8">
    <source>
        <dbReference type="Proteomes" id="UP000008825"/>
    </source>
</evidence>
<dbReference type="SUPFAM" id="SSF53041">
    <property type="entry name" value="Resolvase-like"/>
    <property type="match status" value="1"/>
</dbReference>
<dbReference type="Proteomes" id="UP000008825">
    <property type="component" value="Chromosome"/>
</dbReference>
<dbReference type="Gene3D" id="3.40.50.1390">
    <property type="entry name" value="Resolvase, N-terminal catalytic domain"/>
    <property type="match status" value="1"/>
</dbReference>
<reference evidence="7 8" key="2">
    <citation type="journal article" date="2010" name="BMC Genomics">
        <title>The genome of Geobacter bemidjiensis, exemplar for the subsurface clade of Geobacter species that predominate in Fe(III)-reducing subsurface environments.</title>
        <authorList>
            <person name="Aklujkar M."/>
            <person name="Young N.D."/>
            <person name="Holmes D."/>
            <person name="Chavan M."/>
            <person name="Risso C."/>
            <person name="Kiss H.E."/>
            <person name="Han C.S."/>
            <person name="Land M.L."/>
            <person name="Lovley D.R."/>
        </authorList>
    </citation>
    <scope>NUCLEOTIDE SEQUENCE [LARGE SCALE GENOMIC DNA]</scope>
    <source>
        <strain evidence="8">ATCC BAA-1014 / DSM 16622 / JCM 12645 / Bem</strain>
    </source>
</reference>
<name>B5E830_CITBB</name>
<dbReference type="InterPro" id="IPR006119">
    <property type="entry name" value="Resolv_N"/>
</dbReference>
<accession>B5E830</accession>
<keyword evidence="1" id="KW-0229">DNA integration</keyword>
<dbReference type="InterPro" id="IPR050639">
    <property type="entry name" value="SSR_resolvase"/>
</dbReference>
<organism evidence="7 8">
    <name type="scientific">Citrifermentans bemidjiense (strain ATCC BAA-1014 / DSM 16622 / JCM 12645 / Bem)</name>
    <name type="common">Geobacter bemidjiensis</name>
    <dbReference type="NCBI Taxonomy" id="404380"/>
    <lineage>
        <taxon>Bacteria</taxon>
        <taxon>Pseudomonadati</taxon>
        <taxon>Thermodesulfobacteriota</taxon>
        <taxon>Desulfuromonadia</taxon>
        <taxon>Geobacterales</taxon>
        <taxon>Geobacteraceae</taxon>
        <taxon>Citrifermentans</taxon>
    </lineage>
</organism>
<reference evidence="7 8" key="1">
    <citation type="submission" date="2008-07" db="EMBL/GenBank/DDBJ databases">
        <title>Complete sequence of Geobacter bemidjiensis BEM.</title>
        <authorList>
            <consortium name="US DOE Joint Genome Institute"/>
            <person name="Lucas S."/>
            <person name="Copeland A."/>
            <person name="Lapidus A."/>
            <person name="Glavina del Rio T."/>
            <person name="Dalin E."/>
            <person name="Tice H."/>
            <person name="Bruce D."/>
            <person name="Goodwin L."/>
            <person name="Pitluck S."/>
            <person name="Kiss H."/>
            <person name="Brettin T."/>
            <person name="Detter J.C."/>
            <person name="Han C."/>
            <person name="Kuske C.R."/>
            <person name="Schmutz J."/>
            <person name="Larimer F."/>
            <person name="Land M."/>
            <person name="Hauser L."/>
            <person name="Kyrpides N."/>
            <person name="Lykidis A."/>
            <person name="Lovley D."/>
            <person name="Richardson P."/>
        </authorList>
    </citation>
    <scope>NUCLEOTIDE SEQUENCE [LARGE SCALE GENOMIC DNA]</scope>
    <source>
        <strain evidence="8">ATCC BAA-1014 / DSM 16622 / JCM 12645 / Bem</strain>
    </source>
</reference>
<evidence type="ECO:0000259" key="6">
    <source>
        <dbReference type="PROSITE" id="PS51736"/>
    </source>
</evidence>
<dbReference type="InterPro" id="IPR006118">
    <property type="entry name" value="Recombinase_CS"/>
</dbReference>
<dbReference type="GO" id="GO:0000150">
    <property type="term" value="F:DNA strand exchange activity"/>
    <property type="evidence" value="ECO:0007669"/>
    <property type="project" value="InterPro"/>
</dbReference>
<evidence type="ECO:0000256" key="4">
    <source>
        <dbReference type="PIRSR" id="PIRSR606118-50"/>
    </source>
</evidence>
<dbReference type="eggNOG" id="COG1961">
    <property type="taxonomic scope" value="Bacteria"/>
</dbReference>
<dbReference type="PROSITE" id="PS00397">
    <property type="entry name" value="RECOMBINASES_1"/>
    <property type="match status" value="1"/>
</dbReference>
<dbReference type="GO" id="GO:0003677">
    <property type="term" value="F:DNA binding"/>
    <property type="evidence" value="ECO:0007669"/>
    <property type="project" value="UniProtKB-KW"/>
</dbReference>
<feature type="active site" description="O-(5'-phospho-DNA)-serine intermediate" evidence="4 5">
    <location>
        <position position="13"/>
    </location>
</feature>
<evidence type="ECO:0000256" key="3">
    <source>
        <dbReference type="ARBA" id="ARBA00023172"/>
    </source>
</evidence>
<dbReference type="Pfam" id="PF00239">
    <property type="entry name" value="Resolvase"/>
    <property type="match status" value="1"/>
</dbReference>
<sequence length="221" mass="24257">MVTNKFVSYIRVSTAKQGTSGLGLEAQREAIGRFLYEGQCELLQEYREVESGKKADRPELAKALRHCQVTGATLVIAKLDRLSRDPDFLGVLMKAGTDFVACDMPDANKLTIRIMAAFAEHEREAISQRTKLALQAAKARGIVLGRPGNLSKQAADKGRKMGRAAKLAKSAEFVAHVRPLIEAMRPDTSLRQIAVRLNQDHVKTATGKGKWTATAVMKILK</sequence>
<keyword evidence="2" id="KW-0238">DNA-binding</keyword>
<dbReference type="OrthoDB" id="9797501at2"/>
<dbReference type="GO" id="GO:0015074">
    <property type="term" value="P:DNA integration"/>
    <property type="evidence" value="ECO:0007669"/>
    <property type="project" value="UniProtKB-KW"/>
</dbReference>
<protein>
    <submittedName>
        <fullName evidence="7">Resolvase-like serine recombinase</fullName>
    </submittedName>
</protein>
<keyword evidence="3" id="KW-0233">DNA recombination</keyword>
<dbReference type="KEGG" id="gbm:Gbem_2996"/>
<dbReference type="STRING" id="404380.Gbem_2996"/>
<dbReference type="InterPro" id="IPR036162">
    <property type="entry name" value="Resolvase-like_N_sf"/>
</dbReference>
<dbReference type="EMBL" id="CP001124">
    <property type="protein sequence ID" value="ACH39999.1"/>
    <property type="molecule type" value="Genomic_DNA"/>
</dbReference>
<gene>
    <name evidence="7" type="ordered locus">Gbem_2996</name>
</gene>
<dbReference type="RefSeq" id="WP_012531425.1">
    <property type="nucleotide sequence ID" value="NC_011146.1"/>
</dbReference>
<keyword evidence="8" id="KW-1185">Reference proteome</keyword>